<dbReference type="OrthoDB" id="9815653at2"/>
<dbReference type="GeneID" id="91516486"/>
<dbReference type="eggNOG" id="COG3832">
    <property type="taxonomic scope" value="Bacteria"/>
</dbReference>
<evidence type="ECO:0000313" key="3">
    <source>
        <dbReference type="EMBL" id="GAD85107.1"/>
    </source>
</evidence>
<comment type="similarity">
    <text evidence="1">Belongs to the AHA1 family.</text>
</comment>
<reference evidence="3 4" key="1">
    <citation type="journal article" date="2014" name="BMC Genomics">
        <title>Genome based analysis of type-I polyketide synthase and nonribosomal peptide synthetase gene clusters in seven strains of five representative Nocardia species.</title>
        <authorList>
            <person name="Komaki H."/>
            <person name="Ichikawa N."/>
            <person name="Hosoyama A."/>
            <person name="Takahashi-Nakaguchi A."/>
            <person name="Matsuzawa T."/>
            <person name="Suzuki K."/>
            <person name="Fujita N."/>
            <person name="Gonoi T."/>
        </authorList>
    </citation>
    <scope>NUCLEOTIDE SEQUENCE [LARGE SCALE GENOMIC DNA]</scope>
    <source>
        <strain evidence="3 4">NBRC 15531</strain>
    </source>
</reference>
<evidence type="ECO:0000259" key="2">
    <source>
        <dbReference type="Pfam" id="PF08327"/>
    </source>
</evidence>
<organism evidence="3 4">
    <name type="scientific">Nocardia asteroides NBRC 15531</name>
    <dbReference type="NCBI Taxonomy" id="1110697"/>
    <lineage>
        <taxon>Bacteria</taxon>
        <taxon>Bacillati</taxon>
        <taxon>Actinomycetota</taxon>
        <taxon>Actinomycetes</taxon>
        <taxon>Mycobacteriales</taxon>
        <taxon>Nocardiaceae</taxon>
        <taxon>Nocardia</taxon>
    </lineage>
</organism>
<proteinExistence type="inferred from homology"/>
<dbReference type="SUPFAM" id="SSF55961">
    <property type="entry name" value="Bet v1-like"/>
    <property type="match status" value="1"/>
</dbReference>
<dbReference type="EMBL" id="BAFO02000026">
    <property type="protein sequence ID" value="GAD85107.1"/>
    <property type="molecule type" value="Genomic_DNA"/>
</dbReference>
<dbReference type="STRING" id="1824.SAMN05444423_11087"/>
<dbReference type="RefSeq" id="WP_019046373.1">
    <property type="nucleotide sequence ID" value="NZ_BAFO02000026.1"/>
</dbReference>
<name>U5E5N6_NOCAS</name>
<gene>
    <name evidence="3" type="ORF">NCAST_26_00850</name>
</gene>
<dbReference type="InterPro" id="IPR023393">
    <property type="entry name" value="START-like_dom_sf"/>
</dbReference>
<dbReference type="Proteomes" id="UP000017048">
    <property type="component" value="Unassembled WGS sequence"/>
</dbReference>
<dbReference type="Gene3D" id="3.30.530.20">
    <property type="match status" value="1"/>
</dbReference>
<comment type="caution">
    <text evidence="3">The sequence shown here is derived from an EMBL/GenBank/DDBJ whole genome shotgun (WGS) entry which is preliminary data.</text>
</comment>
<dbReference type="Pfam" id="PF08327">
    <property type="entry name" value="AHSA1"/>
    <property type="match status" value="1"/>
</dbReference>
<dbReference type="AlphaFoldDB" id="U5E5N6"/>
<dbReference type="InterPro" id="IPR013538">
    <property type="entry name" value="ASHA1/2-like_C"/>
</dbReference>
<protein>
    <recommendedName>
        <fullName evidence="2">Activator of Hsp90 ATPase homologue 1/2-like C-terminal domain-containing protein</fullName>
    </recommendedName>
</protein>
<keyword evidence="4" id="KW-1185">Reference proteome</keyword>
<feature type="domain" description="Activator of Hsp90 ATPase homologue 1/2-like C-terminal" evidence="2">
    <location>
        <begin position="14"/>
        <end position="139"/>
    </location>
</feature>
<evidence type="ECO:0000313" key="4">
    <source>
        <dbReference type="Proteomes" id="UP000017048"/>
    </source>
</evidence>
<accession>U5E5N6</accession>
<sequence>MTGFVATAETEIAASPERVWEVLTDPAQIRRFMFGAEVDTDWQPGSPIVWQGEYEGTRYEDKGTILAADPGKLLKLTHYSPLGGAPDLPENYHTLTYELTASEAGTHLSLSQDNNASPDEAEHARSMWTGHVDGIRAAAEGG</sequence>
<evidence type="ECO:0000256" key="1">
    <source>
        <dbReference type="ARBA" id="ARBA00006817"/>
    </source>
</evidence>